<organism evidence="1 2">
    <name type="scientific">Stachybotrys elegans</name>
    <dbReference type="NCBI Taxonomy" id="80388"/>
    <lineage>
        <taxon>Eukaryota</taxon>
        <taxon>Fungi</taxon>
        <taxon>Dikarya</taxon>
        <taxon>Ascomycota</taxon>
        <taxon>Pezizomycotina</taxon>
        <taxon>Sordariomycetes</taxon>
        <taxon>Hypocreomycetidae</taxon>
        <taxon>Hypocreales</taxon>
        <taxon>Stachybotryaceae</taxon>
        <taxon>Stachybotrys</taxon>
    </lineage>
</organism>
<reference evidence="1" key="1">
    <citation type="journal article" date="2021" name="Nat. Commun.">
        <title>Genetic determinants of endophytism in the Arabidopsis root mycobiome.</title>
        <authorList>
            <person name="Mesny F."/>
            <person name="Miyauchi S."/>
            <person name="Thiergart T."/>
            <person name="Pickel B."/>
            <person name="Atanasova L."/>
            <person name="Karlsson M."/>
            <person name="Huettel B."/>
            <person name="Barry K.W."/>
            <person name="Haridas S."/>
            <person name="Chen C."/>
            <person name="Bauer D."/>
            <person name="Andreopoulos W."/>
            <person name="Pangilinan J."/>
            <person name="LaButti K."/>
            <person name="Riley R."/>
            <person name="Lipzen A."/>
            <person name="Clum A."/>
            <person name="Drula E."/>
            <person name="Henrissat B."/>
            <person name="Kohler A."/>
            <person name="Grigoriev I.V."/>
            <person name="Martin F.M."/>
            <person name="Hacquard S."/>
        </authorList>
    </citation>
    <scope>NUCLEOTIDE SEQUENCE</scope>
    <source>
        <strain evidence="1">MPI-CAGE-CH-0235</strain>
    </source>
</reference>
<accession>A0A8K0SNN6</accession>
<evidence type="ECO:0000313" key="2">
    <source>
        <dbReference type="Proteomes" id="UP000813444"/>
    </source>
</evidence>
<dbReference type="SUPFAM" id="SSF81383">
    <property type="entry name" value="F-box domain"/>
    <property type="match status" value="1"/>
</dbReference>
<comment type="caution">
    <text evidence="1">The sequence shown here is derived from an EMBL/GenBank/DDBJ whole genome shotgun (WGS) entry which is preliminary data.</text>
</comment>
<evidence type="ECO:0008006" key="3">
    <source>
        <dbReference type="Google" id="ProtNLM"/>
    </source>
</evidence>
<dbReference type="AlphaFoldDB" id="A0A8K0SNN6"/>
<dbReference type="Proteomes" id="UP000813444">
    <property type="component" value="Unassembled WGS sequence"/>
</dbReference>
<name>A0A8K0SNN6_9HYPO</name>
<gene>
    <name evidence="1" type="ORF">B0I35DRAFT_435420</name>
</gene>
<dbReference type="EMBL" id="JAGPNK010000009">
    <property type="protein sequence ID" value="KAH7313544.1"/>
    <property type="molecule type" value="Genomic_DNA"/>
</dbReference>
<sequence>MASFTTLPWELCHHAFGYLSLQDKLRFSATCKLYRTHFTPQLFETISFTNDNVIAQSALAAVKAHGAHTTRIEFVGRAEPSKEFATPVLLAATLDLLTGRHTPNVHTVQVDFDFNFDEDDDWDNNPNAPMNESIYVFAAIETDDYFQESEKKWNWRSLMNETWRALLGNHHVKTLIVKRFVPKWTTAFKTKEFQLFLGNLESATFEILGGDNGAGWRANTVWGYCEFLSNDFGHVFFRHMHKLKQLEFFASPEGPLGLQGHRYIPLAIQQDDMPLLQSLKLVNCFIGPELVSFIQGHAQVLRTLHLDECMGSDAAIDSMSWAQFFSQVYNSKVAIAELLVENAMVPLTSDERWGSAQHGPEEPVEIQEIRRKLKAQPELKLFGYKFLDEKYGICFDDEGLNASSFTAGNDQRAYDRLIGLVKQNAAQRSATRSRY</sequence>
<protein>
    <recommendedName>
        <fullName evidence="3">F-box domain-containing protein</fullName>
    </recommendedName>
</protein>
<keyword evidence="2" id="KW-1185">Reference proteome</keyword>
<dbReference type="InterPro" id="IPR036047">
    <property type="entry name" value="F-box-like_dom_sf"/>
</dbReference>
<dbReference type="OrthoDB" id="5410873at2759"/>
<evidence type="ECO:0000313" key="1">
    <source>
        <dbReference type="EMBL" id="KAH7313544.1"/>
    </source>
</evidence>
<proteinExistence type="predicted"/>